<dbReference type="RefSeq" id="WP_171739636.1">
    <property type="nucleotide sequence ID" value="NZ_CP053435.1"/>
</dbReference>
<evidence type="ECO:0000313" key="1">
    <source>
        <dbReference type="EMBL" id="QJW89796.1"/>
    </source>
</evidence>
<accession>A0A6M5Y8U7</accession>
<keyword evidence="2" id="KW-1185">Reference proteome</keyword>
<reference evidence="1 2" key="1">
    <citation type="submission" date="2020-05" db="EMBL/GenBank/DDBJ databases">
        <title>Genome sequencing of Spirosoma sp. TS118.</title>
        <authorList>
            <person name="Lee J.-H."/>
            <person name="Jeong S."/>
            <person name="Zhao L."/>
            <person name="Jung J.-H."/>
            <person name="Kim M.-K."/>
            <person name="Lim S."/>
        </authorList>
    </citation>
    <scope>NUCLEOTIDE SEQUENCE [LARGE SCALE GENOMIC DNA]</scope>
    <source>
        <strain evidence="1 2">TS118</strain>
    </source>
</reference>
<name>A0A6M5Y8U7_9BACT</name>
<proteinExistence type="predicted"/>
<evidence type="ECO:0000313" key="2">
    <source>
        <dbReference type="Proteomes" id="UP000502756"/>
    </source>
</evidence>
<dbReference type="EMBL" id="CP053435">
    <property type="protein sequence ID" value="QJW89796.1"/>
    <property type="molecule type" value="Genomic_DNA"/>
</dbReference>
<evidence type="ECO:0008006" key="3">
    <source>
        <dbReference type="Google" id="ProtNLM"/>
    </source>
</evidence>
<gene>
    <name evidence="1" type="ORF">HNV11_10610</name>
</gene>
<dbReference type="KEGG" id="stae:HNV11_10610"/>
<dbReference type="Proteomes" id="UP000502756">
    <property type="component" value="Chromosome"/>
</dbReference>
<organism evidence="1 2">
    <name type="scientific">Spirosoma taeanense</name>
    <dbReference type="NCBI Taxonomy" id="2735870"/>
    <lineage>
        <taxon>Bacteria</taxon>
        <taxon>Pseudomonadati</taxon>
        <taxon>Bacteroidota</taxon>
        <taxon>Cytophagia</taxon>
        <taxon>Cytophagales</taxon>
        <taxon>Cytophagaceae</taxon>
        <taxon>Spirosoma</taxon>
    </lineage>
</organism>
<sequence>MGQSSGNATLTTNISDVLQVTVNVTTVSLNFTTPVNYINGVSSAVSNQLTITCNRAYDLKIKTSGTDMVSGSNTIPVSNISAQTTGTGLGTQSVVSALSTTDQSLATGIPASMSKQISMQFSTAAGNNAFLKPAGAYTTTLTFTAVAN</sequence>
<dbReference type="AlphaFoldDB" id="A0A6M5Y8U7"/>
<protein>
    <recommendedName>
        <fullName evidence="3">Spore coat protein U domain-containing protein</fullName>
    </recommendedName>
</protein>